<feature type="transmembrane region" description="Helical" evidence="1">
    <location>
        <begin position="92"/>
        <end position="116"/>
    </location>
</feature>
<evidence type="ECO:0000313" key="2">
    <source>
        <dbReference type="EMBL" id="VFU14865.1"/>
    </source>
</evidence>
<feature type="transmembrane region" description="Helical" evidence="1">
    <location>
        <begin position="122"/>
        <end position="142"/>
    </location>
</feature>
<keyword evidence="1" id="KW-1133">Transmembrane helix</keyword>
<reference evidence="2" key="1">
    <citation type="submission" date="2019-03" db="EMBL/GenBank/DDBJ databases">
        <authorList>
            <person name="Hao L."/>
        </authorList>
    </citation>
    <scope>NUCLEOTIDE SEQUENCE</scope>
</reference>
<feature type="transmembrane region" description="Helical" evidence="1">
    <location>
        <begin position="149"/>
        <end position="170"/>
    </location>
</feature>
<feature type="transmembrane region" description="Helical" evidence="1">
    <location>
        <begin position="229"/>
        <end position="253"/>
    </location>
</feature>
<name>A0A485LZZ6_9ZZZZ</name>
<dbReference type="AlphaFoldDB" id="A0A485LZZ6"/>
<dbReference type="PANTHER" id="PTHR37814">
    <property type="entry name" value="CONSERVED MEMBRANE PROTEIN"/>
    <property type="match status" value="1"/>
</dbReference>
<accession>A0A485LZZ6</accession>
<feature type="transmembrane region" description="Helical" evidence="1">
    <location>
        <begin position="45"/>
        <end position="66"/>
    </location>
</feature>
<gene>
    <name evidence="2" type="ORF">SCFA_2730003</name>
</gene>
<keyword evidence="1" id="KW-0472">Membrane</keyword>
<dbReference type="EMBL" id="CAADRN010000194">
    <property type="protein sequence ID" value="VFU14865.1"/>
    <property type="molecule type" value="Genomic_DNA"/>
</dbReference>
<keyword evidence="1" id="KW-0812">Transmembrane</keyword>
<sequence>MIRQKNQGCNPVAVIKYTGAFMAWVIGSGFATGQEILQFFSGYGYASYGVVVLNLAGFLILGRIIITTGYDHKGAANFSHFVYFCGNKLGTLYTWLISVTLVLLISVLTSGAGATLSEYYGINPYIGSALLAALVLGVYLIGFEKMVKIVSVTSPVIIIFTLLVGTITVVRDIGNISEITNYEPVLQNIQASPNWILSAASYLSLNFFCGSTYYTALGAKATNRQSARLGALFGALALIATITIMNTAILLNAGNTVALAVPTLYLARRISSVIGAAFSVILILGIFSSCSTMMWTVCSRFFAGDLKKNRIFAVIVSAGTFMISLFPFTKLVGVFYPLVGYIGLLFVGCVLYKEIKGTEGTEGQVPCP</sequence>
<feature type="transmembrane region" description="Helical" evidence="1">
    <location>
        <begin position="310"/>
        <end position="328"/>
    </location>
</feature>
<evidence type="ECO:0000256" key="1">
    <source>
        <dbReference type="SAM" id="Phobius"/>
    </source>
</evidence>
<feature type="transmembrane region" description="Helical" evidence="1">
    <location>
        <begin position="273"/>
        <end position="298"/>
    </location>
</feature>
<dbReference type="PANTHER" id="PTHR37814:SF1">
    <property type="entry name" value="MEMBRANE PROTEIN"/>
    <property type="match status" value="1"/>
</dbReference>
<feature type="transmembrane region" description="Helical" evidence="1">
    <location>
        <begin position="334"/>
        <end position="352"/>
    </location>
</feature>
<feature type="transmembrane region" description="Helical" evidence="1">
    <location>
        <begin position="12"/>
        <end position="33"/>
    </location>
</feature>
<feature type="transmembrane region" description="Helical" evidence="1">
    <location>
        <begin position="195"/>
        <end position="217"/>
    </location>
</feature>
<organism evidence="2">
    <name type="scientific">anaerobic digester metagenome</name>
    <dbReference type="NCBI Taxonomy" id="1263854"/>
    <lineage>
        <taxon>unclassified sequences</taxon>
        <taxon>metagenomes</taxon>
        <taxon>ecological metagenomes</taxon>
    </lineage>
</organism>
<protein>
    <submittedName>
        <fullName evidence="2">Uncharacterized protein</fullName>
    </submittedName>
</protein>
<dbReference type="InterPro" id="IPR038728">
    <property type="entry name" value="YkvI-like"/>
</dbReference>
<proteinExistence type="predicted"/>